<accession>A0A2H3BCZ3</accession>
<reference evidence="2" key="1">
    <citation type="journal article" date="2017" name="Nat. Ecol. Evol.">
        <title>Genome expansion and lineage-specific genetic innovations in the forest pathogenic fungi Armillaria.</title>
        <authorList>
            <person name="Sipos G."/>
            <person name="Prasanna A.N."/>
            <person name="Walter M.C."/>
            <person name="O'Connor E."/>
            <person name="Balint B."/>
            <person name="Krizsan K."/>
            <person name="Kiss B."/>
            <person name="Hess J."/>
            <person name="Varga T."/>
            <person name="Slot J."/>
            <person name="Riley R."/>
            <person name="Boka B."/>
            <person name="Rigling D."/>
            <person name="Barry K."/>
            <person name="Lee J."/>
            <person name="Mihaltcheva S."/>
            <person name="LaButti K."/>
            <person name="Lipzen A."/>
            <person name="Waldron R."/>
            <person name="Moloney N.M."/>
            <person name="Sperisen C."/>
            <person name="Kredics L."/>
            <person name="Vagvoelgyi C."/>
            <person name="Patrignani A."/>
            <person name="Fitzpatrick D."/>
            <person name="Nagy I."/>
            <person name="Doyle S."/>
            <person name="Anderson J.B."/>
            <person name="Grigoriev I.V."/>
            <person name="Gueldener U."/>
            <person name="Muensterkoetter M."/>
            <person name="Nagy L.G."/>
        </authorList>
    </citation>
    <scope>NUCLEOTIDE SEQUENCE [LARGE SCALE GENOMIC DNA]</scope>
    <source>
        <strain evidence="2">28-4</strain>
    </source>
</reference>
<proteinExistence type="predicted"/>
<name>A0A2H3BCZ3_9AGAR</name>
<evidence type="ECO:0000313" key="1">
    <source>
        <dbReference type="EMBL" id="PBK62457.1"/>
    </source>
</evidence>
<dbReference type="EMBL" id="KZ293466">
    <property type="protein sequence ID" value="PBK62457.1"/>
    <property type="molecule type" value="Genomic_DNA"/>
</dbReference>
<dbReference type="Proteomes" id="UP000218334">
    <property type="component" value="Unassembled WGS sequence"/>
</dbReference>
<dbReference type="AlphaFoldDB" id="A0A2H3BCZ3"/>
<sequence length="363" mass="41562">MMHLGCSTRRLLSTACHPQRTIRIDKLPDGYKIDKVMAALKASPVESIIPSKNHLLVRFFDETTARRCIEGNTAARLDEQPSPRLSAYVVAALGLEDASRTLFIKNPPREKRGLLREMEGLQWTRIENERFEHRFLDVTDACRVFSRYNTVAGAKFIFVPDDKDDYIFPSWYPRREFQVGKVERNVLVSNIKDKEMLDKHVAEFDTRGFLLKASYERKTKAMKVVLATSEHAKQFLEACQGLEVSYQEDPDPHRISRGMIVALTLGARRSVSLSVPPERRSSMHAYRRFFSQYGALRPESSEDDAPEAVYLHYESILGAMKAVMLTEATFEGASITFLGSRDLEPNRLPAERGRRHNWRLPVP</sequence>
<evidence type="ECO:0000313" key="2">
    <source>
        <dbReference type="Proteomes" id="UP000218334"/>
    </source>
</evidence>
<keyword evidence="2" id="KW-1185">Reference proteome</keyword>
<organism evidence="1 2">
    <name type="scientific">Armillaria solidipes</name>
    <dbReference type="NCBI Taxonomy" id="1076256"/>
    <lineage>
        <taxon>Eukaryota</taxon>
        <taxon>Fungi</taxon>
        <taxon>Dikarya</taxon>
        <taxon>Basidiomycota</taxon>
        <taxon>Agaricomycotina</taxon>
        <taxon>Agaricomycetes</taxon>
        <taxon>Agaricomycetidae</taxon>
        <taxon>Agaricales</taxon>
        <taxon>Marasmiineae</taxon>
        <taxon>Physalacriaceae</taxon>
        <taxon>Armillaria</taxon>
    </lineage>
</organism>
<protein>
    <submittedName>
        <fullName evidence="1">Uncharacterized protein</fullName>
    </submittedName>
</protein>
<gene>
    <name evidence="1" type="ORF">ARMSODRAFT_1089179</name>
</gene>